<dbReference type="Gene3D" id="1.10.10.10">
    <property type="entry name" value="Winged helix-like DNA-binding domain superfamily/Winged helix DNA-binding domain"/>
    <property type="match status" value="1"/>
</dbReference>
<dbReference type="PROSITE" id="PS50043">
    <property type="entry name" value="HTH_LUXR_2"/>
    <property type="match status" value="1"/>
</dbReference>
<feature type="domain" description="HTH luxR-type" evidence="2">
    <location>
        <begin position="136"/>
        <end position="200"/>
    </location>
</feature>
<evidence type="ECO:0000256" key="1">
    <source>
        <dbReference type="ARBA" id="ARBA00023125"/>
    </source>
</evidence>
<organism evidence="3 4">
    <name type="scientific">Yersinia nurmii</name>
    <dbReference type="NCBI Taxonomy" id="685706"/>
    <lineage>
        <taxon>Bacteria</taxon>
        <taxon>Pseudomonadati</taxon>
        <taxon>Pseudomonadota</taxon>
        <taxon>Gammaproteobacteria</taxon>
        <taxon>Enterobacterales</taxon>
        <taxon>Yersiniaceae</taxon>
        <taxon>Yersinia</taxon>
    </lineage>
</organism>
<dbReference type="InterPro" id="IPR016032">
    <property type="entry name" value="Sig_transdc_resp-reg_C-effctor"/>
</dbReference>
<proteinExistence type="predicted"/>
<gene>
    <name evidence="3" type="primary">rcsB_1</name>
    <name evidence="3" type="ORF">ERS137967_00591</name>
</gene>
<dbReference type="SMART" id="SM00421">
    <property type="entry name" value="HTH_LUXR"/>
    <property type="match status" value="1"/>
</dbReference>
<reference evidence="3 4" key="1">
    <citation type="submission" date="2015-03" db="EMBL/GenBank/DDBJ databases">
        <authorList>
            <consortium name="Pathogen Informatics"/>
            <person name="Murphy D."/>
        </authorList>
    </citation>
    <scope>NUCLEOTIDE SEQUENCE [LARGE SCALE GENOMIC DNA]</scope>
    <source>
        <strain evidence="4">type strain: CIP110231</strain>
    </source>
</reference>
<dbReference type="SUPFAM" id="SSF46894">
    <property type="entry name" value="C-terminal effector domain of the bipartite response regulators"/>
    <property type="match status" value="1"/>
</dbReference>
<name>A0ABP1Y6C3_9GAMM</name>
<dbReference type="Proteomes" id="UP000040578">
    <property type="component" value="Unassembled WGS sequence"/>
</dbReference>
<dbReference type="Pfam" id="PF00196">
    <property type="entry name" value="GerE"/>
    <property type="match status" value="1"/>
</dbReference>
<dbReference type="InterPro" id="IPR000792">
    <property type="entry name" value="Tscrpt_reg_LuxR_C"/>
</dbReference>
<dbReference type="EMBL" id="CPYD01000001">
    <property type="protein sequence ID" value="CNE02069.1"/>
    <property type="molecule type" value="Genomic_DNA"/>
</dbReference>
<accession>A0ABP1Y6C3</accession>
<evidence type="ECO:0000259" key="2">
    <source>
        <dbReference type="PROSITE" id="PS50043"/>
    </source>
</evidence>
<evidence type="ECO:0000313" key="3">
    <source>
        <dbReference type="EMBL" id="CNE02069.1"/>
    </source>
</evidence>
<comment type="caution">
    <text evidence="3">The sequence shown here is derived from an EMBL/GenBank/DDBJ whole genome shotgun (WGS) entry which is preliminary data.</text>
</comment>
<protein>
    <submittedName>
        <fullName evidence="3">LuxR family regulatory protein</fullName>
    </submittedName>
</protein>
<dbReference type="InterPro" id="IPR036388">
    <property type="entry name" value="WH-like_DNA-bd_sf"/>
</dbReference>
<keyword evidence="1" id="KW-0238">DNA-binding</keyword>
<sequence>MISCMVVDNDRYLTLGIISMVKKIFTGMGSKEDIKFYKRPFHPVDVVFIGVDESNFFEALARLEKIALDTKVFLIADLRLSSFFQGIPGFHNVTMIYREETIDSLESKITGVIKRTFRLLTEAASDRKIDQHEAVQNDEQNFLTPSENAVLALFNEGFSGGDIAKILKKSQKTVSGQKRSAMRKLGARTDVELIKMFMFK</sequence>
<dbReference type="CDD" id="cd06170">
    <property type="entry name" value="LuxR_C_like"/>
    <property type="match status" value="1"/>
</dbReference>
<evidence type="ECO:0000313" key="4">
    <source>
        <dbReference type="Proteomes" id="UP000040578"/>
    </source>
</evidence>
<dbReference type="PRINTS" id="PR00038">
    <property type="entry name" value="HTHLUXR"/>
</dbReference>
<keyword evidence="4" id="KW-1185">Reference proteome</keyword>